<evidence type="ECO:0000256" key="4">
    <source>
        <dbReference type="RuleBase" id="RU004335"/>
    </source>
</evidence>
<keyword evidence="6" id="KW-0732">Signal</keyword>
<dbReference type="AlphaFoldDB" id="A0A1L7NZS7"/>
<protein>
    <submittedName>
        <fullName evidence="7">Beta-1,3-glucanase</fullName>
    </submittedName>
</protein>
<dbReference type="Pfam" id="PF00332">
    <property type="entry name" value="Glyco_hydro_17"/>
    <property type="match status" value="1"/>
</dbReference>
<dbReference type="GO" id="GO:0005975">
    <property type="term" value="P:carbohydrate metabolic process"/>
    <property type="evidence" value="ECO:0007669"/>
    <property type="project" value="InterPro"/>
</dbReference>
<dbReference type="InterPro" id="IPR044965">
    <property type="entry name" value="Glyco_hydro_17_plant"/>
</dbReference>
<feature type="chain" id="PRO_5013245003" evidence="6">
    <location>
        <begin position="21"/>
        <end position="334"/>
    </location>
</feature>
<dbReference type="GO" id="GO:0004553">
    <property type="term" value="F:hydrolase activity, hydrolyzing O-glycosyl compounds"/>
    <property type="evidence" value="ECO:0007669"/>
    <property type="project" value="InterPro"/>
</dbReference>
<dbReference type="Gene3D" id="3.20.20.80">
    <property type="entry name" value="Glycosidases"/>
    <property type="match status" value="1"/>
</dbReference>
<dbReference type="FunFam" id="3.20.20.80:FF:000010">
    <property type="entry name" value="glucan endo-1,3-beta-glucosidase, basic"/>
    <property type="match status" value="1"/>
</dbReference>
<reference evidence="7" key="1">
    <citation type="submission" date="2016-03" db="EMBL/GenBank/DDBJ databases">
        <title>Digestive enzymes of carnivorous plants.</title>
        <authorList>
            <person name="Fukushima K."/>
            <person name="Hasebe M."/>
        </authorList>
    </citation>
    <scope>NUCLEOTIDE SEQUENCE</scope>
</reference>
<dbReference type="PANTHER" id="PTHR32227">
    <property type="entry name" value="GLUCAN ENDO-1,3-BETA-GLUCOSIDASE BG1-RELATED-RELATED"/>
    <property type="match status" value="1"/>
</dbReference>
<comment type="similarity">
    <text evidence="1 4">Belongs to the glycosyl hydrolase 17 family.</text>
</comment>
<dbReference type="PROSITE" id="PS00587">
    <property type="entry name" value="GLYCOSYL_HYDROL_F17"/>
    <property type="match status" value="1"/>
</dbReference>
<evidence type="ECO:0000256" key="3">
    <source>
        <dbReference type="ARBA" id="ARBA00023295"/>
    </source>
</evidence>
<evidence type="ECO:0000313" key="7">
    <source>
        <dbReference type="EMBL" id="BAW35426.1"/>
    </source>
</evidence>
<accession>A0A1L7NZS7</accession>
<keyword evidence="3 5" id="KW-0326">Glycosidase</keyword>
<evidence type="ECO:0000256" key="6">
    <source>
        <dbReference type="SAM" id="SignalP"/>
    </source>
</evidence>
<evidence type="ECO:0000256" key="5">
    <source>
        <dbReference type="RuleBase" id="RU004336"/>
    </source>
</evidence>
<evidence type="ECO:0000256" key="2">
    <source>
        <dbReference type="ARBA" id="ARBA00022801"/>
    </source>
</evidence>
<keyword evidence="2 5" id="KW-0378">Hydrolase</keyword>
<organism evidence="7">
    <name type="scientific">Drosera adelae</name>
    <dbReference type="NCBI Taxonomy" id="173387"/>
    <lineage>
        <taxon>Eukaryota</taxon>
        <taxon>Viridiplantae</taxon>
        <taxon>Streptophyta</taxon>
        <taxon>Embryophyta</taxon>
        <taxon>Tracheophyta</taxon>
        <taxon>Spermatophyta</taxon>
        <taxon>Magnoliopsida</taxon>
        <taxon>eudicotyledons</taxon>
        <taxon>Gunneridae</taxon>
        <taxon>Pentapetalae</taxon>
        <taxon>Caryophyllales</taxon>
        <taxon>Droseraceae</taxon>
        <taxon>Drosera</taxon>
    </lineage>
</organism>
<evidence type="ECO:0000256" key="1">
    <source>
        <dbReference type="ARBA" id="ARBA00008773"/>
    </source>
</evidence>
<proteinExistence type="evidence at transcript level"/>
<dbReference type="SUPFAM" id="SSF51445">
    <property type="entry name" value="(Trans)glycosidases"/>
    <property type="match status" value="1"/>
</dbReference>
<dbReference type="EMBL" id="LC129243">
    <property type="protein sequence ID" value="BAW35426.1"/>
    <property type="molecule type" value="mRNA"/>
</dbReference>
<dbReference type="InterPro" id="IPR017853">
    <property type="entry name" value="GH"/>
</dbReference>
<dbReference type="InterPro" id="IPR000490">
    <property type="entry name" value="Glyco_hydro_17"/>
</dbReference>
<name>A0A1L7NZS7_9CARY</name>
<feature type="signal peptide" evidence="6">
    <location>
        <begin position="1"/>
        <end position="20"/>
    </location>
</feature>
<sequence>MAITLFVLGLLLSSLNPTAAIGTCFGQVANNLPSPSQVVSQYKQYNIQAMRIYGPDSQLSQALQGSGIQLMVGVPNGNLQSIASSQGNANSWVQNNILPYPNVQFKYIAVGNEIRPNNGASQYAQYVLPAMQNIWNAVKQYGLSNNIKVSTPWEMGVVTNTYPPSSGEFDPSIQSYTQPIIRFLVDNGLPLFLNCYPYFSYKDNTADININYALFTSPGTVVQDGQYGYQNLLFAMLDSVNWALEKAGAGGVTIILTETGWPTAGDVGTSIANAQTYNNNLIQKVKQGTPKRPGQAIQTYIFDMYNEDLKSPAREQNWGLFYNTGAPKYPVTFN</sequence>